<dbReference type="RefSeq" id="WP_193918759.1">
    <property type="nucleotide sequence ID" value="NZ_JADEWL010000016.1"/>
</dbReference>
<keyword evidence="2" id="KW-1185">Reference proteome</keyword>
<dbReference type="Gene3D" id="1.25.40.10">
    <property type="entry name" value="Tetratricopeptide repeat domain"/>
    <property type="match status" value="1"/>
</dbReference>
<proteinExistence type="predicted"/>
<protein>
    <submittedName>
        <fullName evidence="1">Tetratricopeptide repeat protein</fullName>
    </submittedName>
</protein>
<dbReference type="EMBL" id="JADEWL010000016">
    <property type="protein sequence ID" value="MBE9212628.1"/>
    <property type="molecule type" value="Genomic_DNA"/>
</dbReference>
<dbReference type="SUPFAM" id="SSF48452">
    <property type="entry name" value="TPR-like"/>
    <property type="match status" value="1"/>
</dbReference>
<dbReference type="Proteomes" id="UP000620559">
    <property type="component" value="Unassembled WGS sequence"/>
</dbReference>
<dbReference type="InterPro" id="IPR011990">
    <property type="entry name" value="TPR-like_helical_dom_sf"/>
</dbReference>
<organism evidence="1 2">
    <name type="scientific">Plectonema cf. radiosum LEGE 06105</name>
    <dbReference type="NCBI Taxonomy" id="945769"/>
    <lineage>
        <taxon>Bacteria</taxon>
        <taxon>Bacillati</taxon>
        <taxon>Cyanobacteriota</taxon>
        <taxon>Cyanophyceae</taxon>
        <taxon>Oscillatoriophycideae</taxon>
        <taxon>Oscillatoriales</taxon>
        <taxon>Microcoleaceae</taxon>
        <taxon>Plectonema</taxon>
    </lineage>
</organism>
<sequence length="456" mass="51525">MDERRLREYVALIKELLNCPDGEEFVILKANTQLVDEDLIMVMEQIAIKAEAQGATGTTEFLRNLAQELKVMLTQATKTFNSEDDERPSAYLKLIETLMSCPSGSEAEILRKNQDLVDTQFVLTLAQVAGIMAEIGEQKASQFLQGIATPLAEGMKGSLPALKPAQNYLDFLGEVLRTTSNSNGNAKVVYPLLAANLDKLNTHFAQVMENWVKETIEKVQPSIAHNVVVDIVNFSVLIQQFSLGNKSENLEIAITGYQVALAYFNRDKYPEEWAGTQNNLGNALVERINGDSADNLDEGIKCYERALEVYQRDLFPEDWAMTQNNLGTAYKGREKGDQAENLEIAIQYYFAALDVYQRSVFPYQWAAIQYNLGNVYCDRVAGDKAENMEIAILSYNAALEVYQPNLVPQQWAMTQYNLGNTYKQRIRGDKNENLRKADECYLAAMNVYKRYRDPEE</sequence>
<reference evidence="1" key="1">
    <citation type="submission" date="2020-10" db="EMBL/GenBank/DDBJ databases">
        <authorList>
            <person name="Castelo-Branco R."/>
            <person name="Eusebio N."/>
            <person name="Adriana R."/>
            <person name="Vieira A."/>
            <person name="Brugerolle De Fraissinette N."/>
            <person name="Rezende De Castro R."/>
            <person name="Schneider M.P."/>
            <person name="Vasconcelos V."/>
            <person name="Leao P.N."/>
        </authorList>
    </citation>
    <scope>NUCLEOTIDE SEQUENCE</scope>
    <source>
        <strain evidence="1">LEGE 06105</strain>
    </source>
</reference>
<evidence type="ECO:0000313" key="1">
    <source>
        <dbReference type="EMBL" id="MBE9212628.1"/>
    </source>
</evidence>
<comment type="caution">
    <text evidence="1">The sequence shown here is derived from an EMBL/GenBank/DDBJ whole genome shotgun (WGS) entry which is preliminary data.</text>
</comment>
<evidence type="ECO:0000313" key="2">
    <source>
        <dbReference type="Proteomes" id="UP000620559"/>
    </source>
</evidence>
<gene>
    <name evidence="1" type="ORF">IQ247_07840</name>
</gene>
<dbReference type="Pfam" id="PF13374">
    <property type="entry name" value="TPR_10"/>
    <property type="match status" value="1"/>
</dbReference>
<name>A0A8J7F2H9_9CYAN</name>
<accession>A0A8J7F2H9</accession>
<dbReference type="AlphaFoldDB" id="A0A8J7F2H9"/>